<proteinExistence type="predicted"/>
<dbReference type="Gene3D" id="3.40.50.1820">
    <property type="entry name" value="alpha/beta hydrolase"/>
    <property type="match status" value="1"/>
</dbReference>
<dbReference type="PANTHER" id="PTHR48098:SF1">
    <property type="entry name" value="DIACYLGLYCEROL ACYLTRANSFERASE_MYCOLYLTRANSFERASE AG85A"/>
    <property type="match status" value="1"/>
</dbReference>
<keyword evidence="1" id="KW-0472">Membrane</keyword>
<accession>A0A326TYE5</accession>
<dbReference type="Proteomes" id="UP000248806">
    <property type="component" value="Unassembled WGS sequence"/>
</dbReference>
<dbReference type="EMBL" id="QKUF01000034">
    <property type="protein sequence ID" value="PZW22390.1"/>
    <property type="molecule type" value="Genomic_DNA"/>
</dbReference>
<dbReference type="SUPFAM" id="SSF53474">
    <property type="entry name" value="alpha/beta-Hydrolases"/>
    <property type="match status" value="1"/>
</dbReference>
<dbReference type="InterPro" id="IPR050583">
    <property type="entry name" value="Mycobacterial_A85_antigen"/>
</dbReference>
<comment type="caution">
    <text evidence="2">The sequence shown here is derived from an EMBL/GenBank/DDBJ whole genome shotgun (WGS) entry which is preliminary data.</text>
</comment>
<organism evidence="2 3">
    <name type="scientific">Thermosporothrix hazakensis</name>
    <dbReference type="NCBI Taxonomy" id="644383"/>
    <lineage>
        <taxon>Bacteria</taxon>
        <taxon>Bacillati</taxon>
        <taxon>Chloroflexota</taxon>
        <taxon>Ktedonobacteria</taxon>
        <taxon>Ktedonobacterales</taxon>
        <taxon>Thermosporotrichaceae</taxon>
        <taxon>Thermosporothrix</taxon>
    </lineage>
</organism>
<sequence>MRKLLLIVPQTLTFLLALLLGSLLVTYHFQDRIITALLTVGLDPQRSLLTAMLALTALSGLLATILFRRKGGAILGSGLVFAQSYLIPFLQEQLQPQRDPGGHLLPLDQQAFIQTALIMSALALLSAFIGSAVGQVVGEVLLDPCYTLAKRVYNFGIEQAQKRDIQWARNWEERRHKQIELRAAQQTHPALSLLGKWTAALFLVLLIYLSSQSVSLFLFAPDVGLHKPPQTGKGGEGSAVAGTVLQDSVISKSLQGQRRTFMIYLPPSYYTKEGAQLSYPVLYLLHGAPGRQIDWIQAGSAVESANTLINLGQIHNLIMVFPDGNGRPGPPSEWANTAHNQNMEDFIVKDLVPYVDSKYRTEADSEHRAIGGLSMGGYGATNIGVHHPELFGTVITLGGYYKAEGDIWNKDQKLMQANSPQLILPNKKEAWNIRFYVGAATKDQPYYTYAQQFVQLLKKYHITYTLDVQKGYHSWSVWRTQLYNALLWLHWQDPEKG</sequence>
<keyword evidence="3" id="KW-1185">Reference proteome</keyword>
<dbReference type="RefSeq" id="WP_170142943.1">
    <property type="nucleotide sequence ID" value="NZ_BIFX01000001.1"/>
</dbReference>
<feature type="transmembrane region" description="Helical" evidence="1">
    <location>
        <begin position="74"/>
        <end position="91"/>
    </location>
</feature>
<gene>
    <name evidence="2" type="ORF">EI42_05523</name>
</gene>
<feature type="transmembrane region" description="Helical" evidence="1">
    <location>
        <begin position="111"/>
        <end position="133"/>
    </location>
</feature>
<keyword evidence="1" id="KW-0812">Transmembrane</keyword>
<dbReference type="GO" id="GO:0016747">
    <property type="term" value="F:acyltransferase activity, transferring groups other than amino-acyl groups"/>
    <property type="evidence" value="ECO:0007669"/>
    <property type="project" value="TreeGrafter"/>
</dbReference>
<dbReference type="InterPro" id="IPR029058">
    <property type="entry name" value="AB_hydrolase_fold"/>
</dbReference>
<evidence type="ECO:0000313" key="2">
    <source>
        <dbReference type="EMBL" id="PZW22390.1"/>
    </source>
</evidence>
<evidence type="ECO:0000256" key="1">
    <source>
        <dbReference type="SAM" id="Phobius"/>
    </source>
</evidence>
<feature type="transmembrane region" description="Helical" evidence="1">
    <location>
        <begin position="48"/>
        <end position="67"/>
    </location>
</feature>
<name>A0A326TYE5_THEHA</name>
<keyword evidence="1" id="KW-1133">Transmembrane helix</keyword>
<dbReference type="Pfam" id="PF00756">
    <property type="entry name" value="Esterase"/>
    <property type="match status" value="1"/>
</dbReference>
<dbReference type="InterPro" id="IPR000801">
    <property type="entry name" value="Esterase-like"/>
</dbReference>
<dbReference type="AlphaFoldDB" id="A0A326TYE5"/>
<reference evidence="2 3" key="1">
    <citation type="submission" date="2018-06" db="EMBL/GenBank/DDBJ databases">
        <title>Genomic Encyclopedia of Archaeal and Bacterial Type Strains, Phase II (KMG-II): from individual species to whole genera.</title>
        <authorList>
            <person name="Goeker M."/>
        </authorList>
    </citation>
    <scope>NUCLEOTIDE SEQUENCE [LARGE SCALE GENOMIC DNA]</scope>
    <source>
        <strain evidence="2 3">ATCC BAA-1881</strain>
    </source>
</reference>
<evidence type="ECO:0000313" key="3">
    <source>
        <dbReference type="Proteomes" id="UP000248806"/>
    </source>
</evidence>
<protein>
    <submittedName>
        <fullName evidence="2">Enterochelin esterase-like enzyme</fullName>
    </submittedName>
</protein>
<dbReference type="PANTHER" id="PTHR48098">
    <property type="entry name" value="ENTEROCHELIN ESTERASE-RELATED"/>
    <property type="match status" value="1"/>
</dbReference>